<keyword evidence="1 8" id="KW-0963">Cytoplasm</keyword>
<comment type="subcellular location">
    <subcellularLocation>
        <location evidence="8">Cytoplasm</location>
    </subcellularLocation>
</comment>
<dbReference type="GO" id="GO:0005524">
    <property type="term" value="F:ATP binding"/>
    <property type="evidence" value="ECO:0007669"/>
    <property type="project" value="UniProtKB-UniRule"/>
</dbReference>
<feature type="binding site" evidence="8">
    <location>
        <position position="166"/>
    </location>
    <ligand>
        <name>L-tyrosine</name>
        <dbReference type="ChEBI" id="CHEBI:58315"/>
    </ligand>
</feature>
<keyword evidence="2 8" id="KW-0436">Ligase</keyword>
<feature type="binding site" evidence="8">
    <location>
        <position position="181"/>
    </location>
    <ligand>
        <name>L-tyrosine</name>
        <dbReference type="ChEBI" id="CHEBI:58315"/>
    </ligand>
</feature>
<comment type="similarity">
    <text evidence="8">Belongs to the class-I aminoacyl-tRNA synthetase family. TyrS type 4 subfamily.</text>
</comment>
<dbReference type="Gene3D" id="1.10.240.10">
    <property type="entry name" value="Tyrosyl-Transfer RNA Synthetase"/>
    <property type="match status" value="1"/>
</dbReference>
<evidence type="ECO:0000256" key="7">
    <source>
        <dbReference type="ARBA" id="ARBA00048248"/>
    </source>
</evidence>
<evidence type="ECO:0000256" key="3">
    <source>
        <dbReference type="ARBA" id="ARBA00022741"/>
    </source>
</evidence>
<evidence type="ECO:0000256" key="4">
    <source>
        <dbReference type="ARBA" id="ARBA00022840"/>
    </source>
</evidence>
<evidence type="ECO:0000256" key="6">
    <source>
        <dbReference type="ARBA" id="ARBA00023146"/>
    </source>
</evidence>
<dbReference type="InterPro" id="IPR002305">
    <property type="entry name" value="aa-tRNA-synth_Ic"/>
</dbReference>
<evidence type="ECO:0000313" key="10">
    <source>
        <dbReference type="Proteomes" id="UP000632195"/>
    </source>
</evidence>
<dbReference type="AlphaFoldDB" id="A0AA37F9V4"/>
<feature type="short sequence motif" description="'KMSKS' region" evidence="8">
    <location>
        <begin position="222"/>
        <end position="226"/>
    </location>
</feature>
<dbReference type="GO" id="GO:0004831">
    <property type="term" value="F:tyrosine-tRNA ligase activity"/>
    <property type="evidence" value="ECO:0007669"/>
    <property type="project" value="UniProtKB-UniRule"/>
</dbReference>
<gene>
    <name evidence="8" type="primary">tyrS</name>
    <name evidence="9" type="ORF">GCM10007108_12580</name>
</gene>
<comment type="function">
    <text evidence="8">Catalyzes the attachment of tyrosine to tRNA(Tyr) in a two-step reaction: tyrosine is first activated by ATP to form Tyr-AMP and then transferred to the acceptor end of tRNA(Tyr).</text>
</comment>
<dbReference type="InterPro" id="IPR050489">
    <property type="entry name" value="Tyr-tRNA_synthase"/>
</dbReference>
<keyword evidence="3 8" id="KW-0547">Nucleotide-binding</keyword>
<keyword evidence="4 8" id="KW-0067">ATP-binding</keyword>
<dbReference type="Pfam" id="PF00579">
    <property type="entry name" value="tRNA-synt_1b"/>
    <property type="match status" value="1"/>
</dbReference>
<dbReference type="InterPro" id="IPR023678">
    <property type="entry name" value="Tyr-tRNA-ligase_4"/>
</dbReference>
<keyword evidence="6 8" id="KW-0030">Aminoacyl-tRNA synthetase</keyword>
<dbReference type="NCBIfam" id="NF006330">
    <property type="entry name" value="PRK08560.1"/>
    <property type="match status" value="1"/>
</dbReference>
<feature type="binding site" evidence="8">
    <location>
        <position position="225"/>
    </location>
    <ligand>
        <name>ATP</name>
        <dbReference type="ChEBI" id="CHEBI:30616"/>
    </ligand>
</feature>
<evidence type="ECO:0000256" key="2">
    <source>
        <dbReference type="ARBA" id="ARBA00022598"/>
    </source>
</evidence>
<name>A0AA37F9V4_9ARCH</name>
<dbReference type="GO" id="GO:0006437">
    <property type="term" value="P:tyrosyl-tRNA aminoacylation"/>
    <property type="evidence" value="ECO:0007669"/>
    <property type="project" value="UniProtKB-UniRule"/>
</dbReference>
<evidence type="ECO:0000256" key="1">
    <source>
        <dbReference type="ARBA" id="ARBA00022490"/>
    </source>
</evidence>
<evidence type="ECO:0000313" key="9">
    <source>
        <dbReference type="EMBL" id="GGM76092.1"/>
    </source>
</evidence>
<dbReference type="EMBL" id="BMNY01000002">
    <property type="protein sequence ID" value="GGM76092.1"/>
    <property type="molecule type" value="Genomic_DNA"/>
</dbReference>
<proteinExistence type="inferred from homology"/>
<sequence length="328" mass="36994">MDRQTVDLVTRGLVEVIRREELDSIEAGKARAYIGFEPSGIPHLGTGLLWPGKIRDLVDAGINTTVLLADWHAMVNDKLGGDMERIHRSGDVLKRVIERRAGEGRVHFVWASDLARDDNYWSLLLSVAKRSSLSRIRRALPIMGRSEEEADRDFSKYIYPLMQVTDIFYMDLDIAMGGMDQRHAHMLARDIAEKMGRKKPISLHGPLLSSLTGSGRMDQFKKMSKSDPESAIFLSDSEEAIRRKISRAYCPQGTVQGNPVTDIARYIILPQAPLRVKTGNGEVEFKRFEDLERSYVQGQIDPRSLKEAVAEALEGQVSRYRDLVPESL</sequence>
<comment type="catalytic activity">
    <reaction evidence="7 8">
        <text>tRNA(Tyr) + L-tyrosine + ATP = L-tyrosyl-tRNA(Tyr) + AMP + diphosphate + H(+)</text>
        <dbReference type="Rhea" id="RHEA:10220"/>
        <dbReference type="Rhea" id="RHEA-COMP:9706"/>
        <dbReference type="Rhea" id="RHEA-COMP:9707"/>
        <dbReference type="ChEBI" id="CHEBI:15378"/>
        <dbReference type="ChEBI" id="CHEBI:30616"/>
        <dbReference type="ChEBI" id="CHEBI:33019"/>
        <dbReference type="ChEBI" id="CHEBI:58315"/>
        <dbReference type="ChEBI" id="CHEBI:78442"/>
        <dbReference type="ChEBI" id="CHEBI:78536"/>
        <dbReference type="ChEBI" id="CHEBI:456215"/>
        <dbReference type="EC" id="6.1.1.1"/>
    </reaction>
</comment>
<dbReference type="InterPro" id="IPR023617">
    <property type="entry name" value="Tyr-tRNA-ligase_arc/euk-type"/>
</dbReference>
<dbReference type="InterPro" id="IPR014729">
    <property type="entry name" value="Rossmann-like_a/b/a_fold"/>
</dbReference>
<dbReference type="PANTHER" id="PTHR46264">
    <property type="entry name" value="TYROSINE-TRNA LIGASE"/>
    <property type="match status" value="1"/>
</dbReference>
<dbReference type="Proteomes" id="UP000632195">
    <property type="component" value="Unassembled WGS sequence"/>
</dbReference>
<dbReference type="GO" id="GO:0005737">
    <property type="term" value="C:cytoplasm"/>
    <property type="evidence" value="ECO:0007669"/>
    <property type="project" value="UniProtKB-SubCell"/>
</dbReference>
<dbReference type="PRINTS" id="PR01040">
    <property type="entry name" value="TRNASYNTHTYR"/>
</dbReference>
<comment type="subunit">
    <text evidence="8">Homodimer.</text>
</comment>
<evidence type="ECO:0000256" key="5">
    <source>
        <dbReference type="ARBA" id="ARBA00022917"/>
    </source>
</evidence>
<organism evidence="9 10">
    <name type="scientific">Thermogymnomonas acidicola</name>
    <dbReference type="NCBI Taxonomy" id="399579"/>
    <lineage>
        <taxon>Archaea</taxon>
        <taxon>Methanobacteriati</taxon>
        <taxon>Thermoplasmatota</taxon>
        <taxon>Thermoplasmata</taxon>
        <taxon>Thermoplasmatales</taxon>
        <taxon>Thermogymnomonas</taxon>
    </lineage>
</organism>
<keyword evidence="5 8" id="KW-0648">Protein biosynthesis</keyword>
<dbReference type="Gene3D" id="3.40.50.620">
    <property type="entry name" value="HUPs"/>
    <property type="match status" value="1"/>
</dbReference>
<comment type="caution">
    <text evidence="9">The sequence shown here is derived from an EMBL/GenBank/DDBJ whole genome shotgun (WGS) entry which is preliminary data.</text>
</comment>
<protein>
    <recommendedName>
        <fullName evidence="8">Tyrosine--tRNA ligase</fullName>
        <ecNumber evidence="8">6.1.1.1</ecNumber>
    </recommendedName>
    <alternativeName>
        <fullName evidence="8">Tyrosyl-tRNA synthetase</fullName>
        <shortName evidence="8">TyrRS</shortName>
    </alternativeName>
</protein>
<accession>A0AA37F9V4</accession>
<reference evidence="9" key="2">
    <citation type="submission" date="2022-09" db="EMBL/GenBank/DDBJ databases">
        <authorList>
            <person name="Sun Q."/>
            <person name="Ohkuma M."/>
        </authorList>
    </citation>
    <scope>NUCLEOTIDE SEQUENCE</scope>
    <source>
        <strain evidence="9">JCM 13583</strain>
    </source>
</reference>
<dbReference type="PIRSF" id="PIRSF006588">
    <property type="entry name" value="TyrRS_arch_euk"/>
    <property type="match status" value="1"/>
</dbReference>
<dbReference type="EC" id="6.1.1.1" evidence="8"/>
<reference evidence="9" key="1">
    <citation type="journal article" date="2014" name="Int. J. Syst. Evol. Microbiol.">
        <title>Complete genome sequence of Corynebacterium casei LMG S-19264T (=DSM 44701T), isolated from a smear-ripened cheese.</title>
        <authorList>
            <consortium name="US DOE Joint Genome Institute (JGI-PGF)"/>
            <person name="Walter F."/>
            <person name="Albersmeier A."/>
            <person name="Kalinowski J."/>
            <person name="Ruckert C."/>
        </authorList>
    </citation>
    <scope>NUCLEOTIDE SEQUENCE</scope>
    <source>
        <strain evidence="9">JCM 13583</strain>
    </source>
</reference>
<evidence type="ECO:0000256" key="8">
    <source>
        <dbReference type="HAMAP-Rule" id="MF_02009"/>
    </source>
</evidence>
<keyword evidence="10" id="KW-1185">Reference proteome</keyword>
<feature type="binding site" evidence="8">
    <location>
        <position position="163"/>
    </location>
    <ligand>
        <name>L-tyrosine</name>
        <dbReference type="ChEBI" id="CHEBI:58315"/>
    </ligand>
</feature>
<feature type="binding site" evidence="8">
    <location>
        <position position="159"/>
    </location>
    <ligand>
        <name>L-tyrosine</name>
        <dbReference type="ChEBI" id="CHEBI:58315"/>
    </ligand>
</feature>
<dbReference type="HAMAP" id="MF_02009">
    <property type="entry name" value="Tyr_tRNA_synth_type4"/>
    <property type="match status" value="1"/>
</dbReference>
<dbReference type="SUPFAM" id="SSF52374">
    <property type="entry name" value="Nucleotidylyl transferase"/>
    <property type="match status" value="1"/>
</dbReference>
<dbReference type="InterPro" id="IPR002307">
    <property type="entry name" value="Tyr-tRNA-ligase"/>
</dbReference>
<feature type="binding site" evidence="8">
    <location>
        <position position="33"/>
    </location>
    <ligand>
        <name>L-tyrosine</name>
        <dbReference type="ChEBI" id="CHEBI:58315"/>
    </ligand>
</feature>
<dbReference type="RefSeq" id="WP_229657532.1">
    <property type="nucleotide sequence ID" value="NZ_BMNY01000002.1"/>
</dbReference>
<dbReference type="PANTHER" id="PTHR46264:SF4">
    <property type="entry name" value="TYROSINE--TRNA LIGASE, CYTOPLASMIC"/>
    <property type="match status" value="1"/>
</dbReference>